<dbReference type="InterPro" id="IPR010634">
    <property type="entry name" value="DUF1223"/>
</dbReference>
<gene>
    <name evidence="1" type="ORF">GJR95_18510</name>
</gene>
<evidence type="ECO:0000313" key="2">
    <source>
        <dbReference type="Proteomes" id="UP000464577"/>
    </source>
</evidence>
<evidence type="ECO:0000313" key="1">
    <source>
        <dbReference type="EMBL" id="QHW01361.1"/>
    </source>
</evidence>
<sequence>MLVLLVTDFINGKTKFEPPVGGKGFALIELFTSEGCSSCPAADDLLANIQKESRDKPVFVLAYHVDYWDRLGWKDSFSSPDYSRRQVAYSHWLNEPQIYTPQVIVNGKAGYVGSDESALRNAINGSLSAASLGSVALQTQQHGERLTVNYQVTGGSTSDRLLLAVVQKMASSKVRSGENGGRTLSHAQIVRGLHQVTLTPQKKGQSTIKLPAGFTQQDWEVIGFIQNATTGEITGATRATLATLPDAG</sequence>
<dbReference type="Proteomes" id="UP000464577">
    <property type="component" value="Chromosome"/>
</dbReference>
<dbReference type="InterPro" id="IPR036249">
    <property type="entry name" value="Thioredoxin-like_sf"/>
</dbReference>
<dbReference type="AlphaFoldDB" id="A0A6P1WBU2"/>
<dbReference type="Pfam" id="PF06764">
    <property type="entry name" value="DUF1223"/>
    <property type="match status" value="1"/>
</dbReference>
<dbReference type="SUPFAM" id="SSF52833">
    <property type="entry name" value="Thioredoxin-like"/>
    <property type="match status" value="1"/>
</dbReference>
<dbReference type="PANTHER" id="PTHR36057">
    <property type="match status" value="1"/>
</dbReference>
<reference evidence="1 2" key="1">
    <citation type="submission" date="2019-11" db="EMBL/GenBank/DDBJ databases">
        <title>Spirosoma endbachense sp. nov., isolated from a natural salt meadow.</title>
        <authorList>
            <person name="Rojas J."/>
            <person name="Ambika Manirajan B."/>
            <person name="Ratering S."/>
            <person name="Suarez C."/>
            <person name="Geissler-Plaum R."/>
            <person name="Schnell S."/>
        </authorList>
    </citation>
    <scope>NUCLEOTIDE SEQUENCE [LARGE SCALE GENOMIC DNA]</scope>
    <source>
        <strain evidence="1 2">I-24</strain>
    </source>
</reference>
<keyword evidence="2" id="KW-1185">Reference proteome</keyword>
<organism evidence="1 2">
    <name type="scientific">Spirosoma endbachense</name>
    <dbReference type="NCBI Taxonomy" id="2666025"/>
    <lineage>
        <taxon>Bacteria</taxon>
        <taxon>Pseudomonadati</taxon>
        <taxon>Bacteroidota</taxon>
        <taxon>Cytophagia</taxon>
        <taxon>Cytophagales</taxon>
        <taxon>Cytophagaceae</taxon>
        <taxon>Spirosoma</taxon>
    </lineage>
</organism>
<accession>A0A6P1WBU2</accession>
<dbReference type="KEGG" id="senf:GJR95_18510"/>
<protein>
    <submittedName>
        <fullName evidence="1">DUF1223 domain-containing protein</fullName>
    </submittedName>
</protein>
<name>A0A6P1WBU2_9BACT</name>
<proteinExistence type="predicted"/>
<dbReference type="PANTHER" id="PTHR36057:SF1">
    <property type="entry name" value="LIPOPROTEIN LIPID ATTACHMENT SITE-LIKE PROTEIN, PUTATIVE (DUF1223)-RELATED"/>
    <property type="match status" value="1"/>
</dbReference>
<dbReference type="EMBL" id="CP045997">
    <property type="protein sequence ID" value="QHW01361.1"/>
    <property type="molecule type" value="Genomic_DNA"/>
</dbReference>